<keyword evidence="4 9" id="KW-0812">Transmembrane</keyword>
<keyword evidence="6" id="KW-0406">Ion transport</keyword>
<name>A0A835LPK4_9MAGN</name>
<sequence length="446" mass="48856">METGSANHENPGTFALGWLWFKALCDRPIYNGFGNSAIWAVLTVVVVFEFSVGATLGKCINRGFATLLAGALGIGANHLSTLAGEEGETIVLCFLIFILAAAATFSRFFPSIKARYDYGVVIFILTFSLVSVSGYRVDEILELAHQRLSTVLIGGMICVIVSIVICPVWAGEDLHKLVALNIEKIADFLEGFGGEYFTQQEDAESTEASKIEKSFLKGYKSVLNSKTSEEVLANLARWEPFHGRFKFHHPWTQYLKVGALTRQCAYQVEALNIYINSEIQVPQEFKKNIEEACTKMSSESGKALRELASGIRKMTQTSACNIHVANSKTAANDLKSTLRTALPANIDLSHIIPAATVATLLVEIVSCTEKLVDAVHELACLSGFKTLDPTVSPEKLLQPQLLHRGTVNPLLDTEGPHIFIDVCEPSAVPPSNVNSQELLRCRHMHV</sequence>
<dbReference type="AlphaFoldDB" id="A0A835LPK4"/>
<protein>
    <recommendedName>
        <fullName evidence="12">Aluminum-activated malate transporter</fullName>
    </recommendedName>
</protein>
<proteinExistence type="inferred from homology"/>
<evidence type="ECO:0000256" key="6">
    <source>
        <dbReference type="ARBA" id="ARBA00023065"/>
    </source>
</evidence>
<keyword evidence="8" id="KW-0407">Ion channel</keyword>
<dbReference type="GO" id="GO:0015743">
    <property type="term" value="P:malate transport"/>
    <property type="evidence" value="ECO:0007669"/>
    <property type="project" value="InterPro"/>
</dbReference>
<comment type="subcellular location">
    <subcellularLocation>
        <location evidence="1">Membrane</location>
        <topology evidence="1">Multi-pass membrane protein</topology>
    </subcellularLocation>
</comment>
<keyword evidence="3" id="KW-0813">Transport</keyword>
<dbReference type="OrthoDB" id="68611at2759"/>
<feature type="transmembrane region" description="Helical" evidence="9">
    <location>
        <begin position="148"/>
        <end position="170"/>
    </location>
</feature>
<organism evidence="10 11">
    <name type="scientific">Coptis chinensis</name>
    <dbReference type="NCBI Taxonomy" id="261450"/>
    <lineage>
        <taxon>Eukaryota</taxon>
        <taxon>Viridiplantae</taxon>
        <taxon>Streptophyta</taxon>
        <taxon>Embryophyta</taxon>
        <taxon>Tracheophyta</taxon>
        <taxon>Spermatophyta</taxon>
        <taxon>Magnoliopsida</taxon>
        <taxon>Ranunculales</taxon>
        <taxon>Ranunculaceae</taxon>
        <taxon>Coptidoideae</taxon>
        <taxon>Coptis</taxon>
    </lineage>
</organism>
<accession>A0A835LPK4</accession>
<evidence type="ECO:0000256" key="9">
    <source>
        <dbReference type="SAM" id="Phobius"/>
    </source>
</evidence>
<keyword evidence="7 9" id="KW-0472">Membrane</keyword>
<dbReference type="GO" id="GO:0034220">
    <property type="term" value="P:monoatomic ion transmembrane transport"/>
    <property type="evidence" value="ECO:0007669"/>
    <property type="project" value="UniProtKB-KW"/>
</dbReference>
<evidence type="ECO:0000256" key="4">
    <source>
        <dbReference type="ARBA" id="ARBA00022692"/>
    </source>
</evidence>
<dbReference type="Pfam" id="PF11744">
    <property type="entry name" value="ALMT"/>
    <property type="match status" value="1"/>
</dbReference>
<evidence type="ECO:0008006" key="12">
    <source>
        <dbReference type="Google" id="ProtNLM"/>
    </source>
</evidence>
<evidence type="ECO:0000256" key="3">
    <source>
        <dbReference type="ARBA" id="ARBA00022448"/>
    </source>
</evidence>
<dbReference type="GO" id="GO:0016020">
    <property type="term" value="C:membrane"/>
    <property type="evidence" value="ECO:0007669"/>
    <property type="project" value="UniProtKB-SubCell"/>
</dbReference>
<dbReference type="InterPro" id="IPR020966">
    <property type="entry name" value="ALMT"/>
</dbReference>
<evidence type="ECO:0000256" key="5">
    <source>
        <dbReference type="ARBA" id="ARBA00022989"/>
    </source>
</evidence>
<feature type="transmembrane region" description="Helical" evidence="9">
    <location>
        <begin position="89"/>
        <end position="109"/>
    </location>
</feature>
<evidence type="ECO:0000313" key="10">
    <source>
        <dbReference type="EMBL" id="KAF9598929.1"/>
    </source>
</evidence>
<dbReference type="Proteomes" id="UP000631114">
    <property type="component" value="Unassembled WGS sequence"/>
</dbReference>
<evidence type="ECO:0000256" key="1">
    <source>
        <dbReference type="ARBA" id="ARBA00004141"/>
    </source>
</evidence>
<feature type="transmembrane region" description="Helical" evidence="9">
    <location>
        <begin position="64"/>
        <end position="83"/>
    </location>
</feature>
<comment type="similarity">
    <text evidence="2">Belongs to the aromatic acid exporter (TC 2.A.85) family.</text>
</comment>
<evidence type="ECO:0000256" key="2">
    <source>
        <dbReference type="ARBA" id="ARBA00007079"/>
    </source>
</evidence>
<feature type="transmembrane region" description="Helical" evidence="9">
    <location>
        <begin position="116"/>
        <end position="136"/>
    </location>
</feature>
<keyword evidence="5 9" id="KW-1133">Transmembrane helix</keyword>
<dbReference type="EMBL" id="JADFTS010000007">
    <property type="protein sequence ID" value="KAF9598929.1"/>
    <property type="molecule type" value="Genomic_DNA"/>
</dbReference>
<evidence type="ECO:0000256" key="7">
    <source>
        <dbReference type="ARBA" id="ARBA00023136"/>
    </source>
</evidence>
<comment type="caution">
    <text evidence="10">The sequence shown here is derived from an EMBL/GenBank/DDBJ whole genome shotgun (WGS) entry which is preliminary data.</text>
</comment>
<gene>
    <name evidence="10" type="ORF">IFM89_033127</name>
</gene>
<reference evidence="10 11" key="1">
    <citation type="submission" date="2020-10" db="EMBL/GenBank/DDBJ databases">
        <title>The Coptis chinensis genome and diversification of protoberbering-type alkaloids.</title>
        <authorList>
            <person name="Wang B."/>
            <person name="Shu S."/>
            <person name="Song C."/>
            <person name="Liu Y."/>
        </authorList>
    </citation>
    <scope>NUCLEOTIDE SEQUENCE [LARGE SCALE GENOMIC DNA]</scope>
    <source>
        <strain evidence="10">HL-2020</strain>
        <tissue evidence="10">Leaf</tissue>
    </source>
</reference>
<dbReference type="PANTHER" id="PTHR31086">
    <property type="entry name" value="ALUMINUM-ACTIVATED MALATE TRANSPORTER 10"/>
    <property type="match status" value="1"/>
</dbReference>
<evidence type="ECO:0000313" key="11">
    <source>
        <dbReference type="Proteomes" id="UP000631114"/>
    </source>
</evidence>
<keyword evidence="11" id="KW-1185">Reference proteome</keyword>
<evidence type="ECO:0000256" key="8">
    <source>
        <dbReference type="ARBA" id="ARBA00023303"/>
    </source>
</evidence>
<feature type="transmembrane region" description="Helical" evidence="9">
    <location>
        <begin position="37"/>
        <end position="57"/>
    </location>
</feature>